<dbReference type="InterPro" id="IPR036312">
    <property type="entry name" value="Bifun_inhib/LTP/seed_sf"/>
</dbReference>
<dbReference type="PANTHER" id="PTHR33286:SF34">
    <property type="entry name" value="BIFUNCTIONAL INHIBITOR_PLANT LIPID TRANSFER PROTEIN_SEED STORAGE HELICAL DOMAIN-CONTAINING PROTEIN"/>
    <property type="match status" value="1"/>
</dbReference>
<evidence type="ECO:0000313" key="4">
    <source>
        <dbReference type="Proteomes" id="UP001174677"/>
    </source>
</evidence>
<sequence>MAISSCRFQCCFILAMLILVGMSISRKISAAQRCNTDIVSLVLQCEKYVEKSGPKVSPSPGCCALVKSVNVSCVCVLLTKDIQDMISMEKVVFVARSCGKKISPGTICGSYTVPKA</sequence>
<comment type="caution">
    <text evidence="3">The sequence shown here is derived from an EMBL/GenBank/DDBJ whole genome shotgun (WGS) entry which is preliminary data.</text>
</comment>
<dbReference type="SUPFAM" id="SSF47699">
    <property type="entry name" value="Bifunctional inhibitor/lipid-transfer protein/seed storage 2S albumin"/>
    <property type="match status" value="1"/>
</dbReference>
<keyword evidence="1" id="KW-0732">Signal</keyword>
<feature type="signal peptide" evidence="1">
    <location>
        <begin position="1"/>
        <end position="25"/>
    </location>
</feature>
<dbReference type="Proteomes" id="UP001174677">
    <property type="component" value="Chromosome 17"/>
</dbReference>
<dbReference type="InterPro" id="IPR044741">
    <property type="entry name" value="NsLTP-like"/>
</dbReference>
<dbReference type="Gene3D" id="1.10.110.10">
    <property type="entry name" value="Plant lipid-transfer and hydrophobic proteins"/>
    <property type="match status" value="1"/>
</dbReference>
<feature type="chain" id="PRO_5046970195" description="Bifunctional inhibitor/plant lipid transfer protein/seed storage helical domain-containing protein" evidence="1">
    <location>
        <begin position="26"/>
        <end position="116"/>
    </location>
</feature>
<organism evidence="3 4">
    <name type="scientific">Hevea brasiliensis</name>
    <name type="common">Para rubber tree</name>
    <name type="synonym">Siphonia brasiliensis</name>
    <dbReference type="NCBI Taxonomy" id="3981"/>
    <lineage>
        <taxon>Eukaryota</taxon>
        <taxon>Viridiplantae</taxon>
        <taxon>Streptophyta</taxon>
        <taxon>Embryophyta</taxon>
        <taxon>Tracheophyta</taxon>
        <taxon>Spermatophyta</taxon>
        <taxon>Magnoliopsida</taxon>
        <taxon>eudicotyledons</taxon>
        <taxon>Gunneridae</taxon>
        <taxon>Pentapetalae</taxon>
        <taxon>rosids</taxon>
        <taxon>fabids</taxon>
        <taxon>Malpighiales</taxon>
        <taxon>Euphorbiaceae</taxon>
        <taxon>Crotonoideae</taxon>
        <taxon>Micrandreae</taxon>
        <taxon>Hevea</taxon>
    </lineage>
</organism>
<feature type="domain" description="Bifunctional inhibitor/plant lipid transfer protein/seed storage helical" evidence="2">
    <location>
        <begin position="14"/>
        <end position="108"/>
    </location>
</feature>
<dbReference type="Pfam" id="PF14368">
    <property type="entry name" value="LTP_2"/>
    <property type="match status" value="1"/>
</dbReference>
<reference evidence="3" key="1">
    <citation type="journal article" date="2023" name="Plant Biotechnol. J.">
        <title>Chromosome-level wild Hevea brasiliensis genome provides new tools for genomic-assisted breeding and valuable loci to elevate rubber yield.</title>
        <authorList>
            <person name="Cheng H."/>
            <person name="Song X."/>
            <person name="Hu Y."/>
            <person name="Wu T."/>
            <person name="Yang Q."/>
            <person name="An Z."/>
            <person name="Feng S."/>
            <person name="Deng Z."/>
            <person name="Wu W."/>
            <person name="Zeng X."/>
            <person name="Tu M."/>
            <person name="Wang X."/>
            <person name="Huang H."/>
        </authorList>
    </citation>
    <scope>NUCLEOTIDE SEQUENCE</scope>
    <source>
        <strain evidence="3">MT/VB/25A 57/8</strain>
    </source>
</reference>
<dbReference type="CDD" id="cd04660">
    <property type="entry name" value="nsLTP_like"/>
    <property type="match status" value="1"/>
</dbReference>
<accession>A0ABQ9KII2</accession>
<evidence type="ECO:0000259" key="2">
    <source>
        <dbReference type="Pfam" id="PF14368"/>
    </source>
</evidence>
<protein>
    <recommendedName>
        <fullName evidence="2">Bifunctional inhibitor/plant lipid transfer protein/seed storage helical domain-containing protein</fullName>
    </recommendedName>
</protein>
<evidence type="ECO:0000313" key="3">
    <source>
        <dbReference type="EMBL" id="KAJ9139752.1"/>
    </source>
</evidence>
<dbReference type="EMBL" id="JARPOI010000017">
    <property type="protein sequence ID" value="KAJ9139752.1"/>
    <property type="molecule type" value="Genomic_DNA"/>
</dbReference>
<dbReference type="InterPro" id="IPR016140">
    <property type="entry name" value="Bifunc_inhib/LTP/seed_store"/>
</dbReference>
<proteinExistence type="predicted"/>
<name>A0ABQ9KII2_HEVBR</name>
<keyword evidence="4" id="KW-1185">Reference proteome</keyword>
<evidence type="ECO:0000256" key="1">
    <source>
        <dbReference type="SAM" id="SignalP"/>
    </source>
</evidence>
<dbReference type="PANTHER" id="PTHR33286">
    <property type="entry name" value="BIFUNCTIONAL INHIBITOR/LIPID-TRANSFER PROTEIN/SEED STORAGE 2S ALBUMIN SUPERFAMILY PROTEIN"/>
    <property type="match status" value="1"/>
</dbReference>
<gene>
    <name evidence="3" type="ORF">P3X46_030456</name>
</gene>